<keyword evidence="2" id="KW-1133">Transmembrane helix</keyword>
<accession>A0AAD7DK27</accession>
<comment type="caution">
    <text evidence="3">The sequence shown here is derived from an EMBL/GenBank/DDBJ whole genome shotgun (WGS) entry which is preliminary data.</text>
</comment>
<feature type="compositionally biased region" description="Polar residues" evidence="1">
    <location>
        <begin position="77"/>
        <end position="96"/>
    </location>
</feature>
<dbReference type="Proteomes" id="UP001221757">
    <property type="component" value="Unassembled WGS sequence"/>
</dbReference>
<evidence type="ECO:0000256" key="1">
    <source>
        <dbReference type="SAM" id="MobiDB-lite"/>
    </source>
</evidence>
<feature type="region of interest" description="Disordered" evidence="1">
    <location>
        <begin position="75"/>
        <end position="128"/>
    </location>
</feature>
<dbReference type="EMBL" id="JARKIE010000048">
    <property type="protein sequence ID" value="KAJ7693078.1"/>
    <property type="molecule type" value="Genomic_DNA"/>
</dbReference>
<proteinExistence type="predicted"/>
<protein>
    <submittedName>
        <fullName evidence="3">Uncharacterized protein</fullName>
    </submittedName>
</protein>
<sequence length="128" mass="13137">MHISQLHGNGHVIRDGKATVTQTGISTPTSSSTTPPSPPQKSNSFSLDAPTGIALFIAIVLLVTGITLVVRDRCRGKSQTVAPENKTAQTNGSKHMSINAWVRGPGSSRGGEQSVDSAESRTGGAGAS</sequence>
<keyword evidence="4" id="KW-1185">Reference proteome</keyword>
<keyword evidence="2" id="KW-0472">Membrane</keyword>
<reference evidence="3" key="1">
    <citation type="submission" date="2023-03" db="EMBL/GenBank/DDBJ databases">
        <title>Massive genome expansion in bonnet fungi (Mycena s.s.) driven by repeated elements and novel gene families across ecological guilds.</title>
        <authorList>
            <consortium name="Lawrence Berkeley National Laboratory"/>
            <person name="Harder C.B."/>
            <person name="Miyauchi S."/>
            <person name="Viragh M."/>
            <person name="Kuo A."/>
            <person name="Thoen E."/>
            <person name="Andreopoulos B."/>
            <person name="Lu D."/>
            <person name="Skrede I."/>
            <person name="Drula E."/>
            <person name="Henrissat B."/>
            <person name="Morin E."/>
            <person name="Kohler A."/>
            <person name="Barry K."/>
            <person name="LaButti K."/>
            <person name="Morin E."/>
            <person name="Salamov A."/>
            <person name="Lipzen A."/>
            <person name="Mereny Z."/>
            <person name="Hegedus B."/>
            <person name="Baldrian P."/>
            <person name="Stursova M."/>
            <person name="Weitz H."/>
            <person name="Taylor A."/>
            <person name="Grigoriev I.V."/>
            <person name="Nagy L.G."/>
            <person name="Martin F."/>
            <person name="Kauserud H."/>
        </authorList>
    </citation>
    <scope>NUCLEOTIDE SEQUENCE</scope>
    <source>
        <strain evidence="3">CBHHK067</strain>
    </source>
</reference>
<gene>
    <name evidence="3" type="ORF">B0H17DRAFT_1330612</name>
</gene>
<organism evidence="3 4">
    <name type="scientific">Mycena rosella</name>
    <name type="common">Pink bonnet</name>
    <name type="synonym">Agaricus rosellus</name>
    <dbReference type="NCBI Taxonomy" id="1033263"/>
    <lineage>
        <taxon>Eukaryota</taxon>
        <taxon>Fungi</taxon>
        <taxon>Dikarya</taxon>
        <taxon>Basidiomycota</taxon>
        <taxon>Agaricomycotina</taxon>
        <taxon>Agaricomycetes</taxon>
        <taxon>Agaricomycetidae</taxon>
        <taxon>Agaricales</taxon>
        <taxon>Marasmiineae</taxon>
        <taxon>Mycenaceae</taxon>
        <taxon>Mycena</taxon>
    </lineage>
</organism>
<dbReference type="AlphaFoldDB" id="A0AAD7DK27"/>
<evidence type="ECO:0000313" key="4">
    <source>
        <dbReference type="Proteomes" id="UP001221757"/>
    </source>
</evidence>
<feature type="region of interest" description="Disordered" evidence="1">
    <location>
        <begin position="22"/>
        <end position="46"/>
    </location>
</feature>
<name>A0AAD7DK27_MYCRO</name>
<evidence type="ECO:0000256" key="2">
    <source>
        <dbReference type="SAM" id="Phobius"/>
    </source>
</evidence>
<feature type="transmembrane region" description="Helical" evidence="2">
    <location>
        <begin position="49"/>
        <end position="70"/>
    </location>
</feature>
<evidence type="ECO:0000313" key="3">
    <source>
        <dbReference type="EMBL" id="KAJ7693078.1"/>
    </source>
</evidence>
<keyword evidence="2" id="KW-0812">Transmembrane</keyword>